<evidence type="ECO:0000313" key="1">
    <source>
        <dbReference type="EMBL" id="GAG10055.1"/>
    </source>
</evidence>
<name>X0UWD5_9ZZZZ</name>
<accession>X0UWD5</accession>
<reference evidence="1" key="1">
    <citation type="journal article" date="2014" name="Front. Microbiol.">
        <title>High frequency of phylogenetically diverse reductive dehalogenase-homologous genes in deep subseafloor sedimentary metagenomes.</title>
        <authorList>
            <person name="Kawai M."/>
            <person name="Futagami T."/>
            <person name="Toyoda A."/>
            <person name="Takaki Y."/>
            <person name="Nishi S."/>
            <person name="Hori S."/>
            <person name="Arai W."/>
            <person name="Tsubouchi T."/>
            <person name="Morono Y."/>
            <person name="Uchiyama I."/>
            <person name="Ito T."/>
            <person name="Fujiyama A."/>
            <person name="Inagaki F."/>
            <person name="Takami H."/>
        </authorList>
    </citation>
    <scope>NUCLEOTIDE SEQUENCE</scope>
    <source>
        <strain evidence="1">Expedition CK06-06</strain>
    </source>
</reference>
<dbReference type="AlphaFoldDB" id="X0UWD5"/>
<organism evidence="1">
    <name type="scientific">marine sediment metagenome</name>
    <dbReference type="NCBI Taxonomy" id="412755"/>
    <lineage>
        <taxon>unclassified sequences</taxon>
        <taxon>metagenomes</taxon>
        <taxon>ecological metagenomes</taxon>
    </lineage>
</organism>
<protein>
    <submittedName>
        <fullName evidence="1">Uncharacterized protein</fullName>
    </submittedName>
</protein>
<sequence>MPLTLEQNIVLMLQVASVVLFEKDDNIQSGEVFKCGDGFLEDGKDEIDKGFVQGVRFWLFTH</sequence>
<comment type="caution">
    <text evidence="1">The sequence shown here is derived from an EMBL/GenBank/DDBJ whole genome shotgun (WGS) entry which is preliminary data.</text>
</comment>
<dbReference type="EMBL" id="BARS01020672">
    <property type="protein sequence ID" value="GAG10055.1"/>
    <property type="molecule type" value="Genomic_DNA"/>
</dbReference>
<gene>
    <name evidence="1" type="ORF">S01H1_33305</name>
</gene>
<proteinExistence type="predicted"/>